<dbReference type="GO" id="GO:0005634">
    <property type="term" value="C:nucleus"/>
    <property type="evidence" value="ECO:0007669"/>
    <property type="project" value="UniProtKB-SubCell"/>
</dbReference>
<feature type="compositionally biased region" description="Low complexity" evidence="8">
    <location>
        <begin position="144"/>
        <end position="153"/>
    </location>
</feature>
<accession>A0AAW1WUN3</accession>
<evidence type="ECO:0000256" key="2">
    <source>
        <dbReference type="ARBA" id="ARBA00004123"/>
    </source>
</evidence>
<evidence type="ECO:0000256" key="5">
    <source>
        <dbReference type="ARBA" id="ARBA00023163"/>
    </source>
</evidence>
<evidence type="ECO:0000256" key="1">
    <source>
        <dbReference type="ARBA" id="ARBA00003687"/>
    </source>
</evidence>
<comment type="subcellular location">
    <subcellularLocation>
        <location evidence="2 7">Nucleus</location>
    </subcellularLocation>
</comment>
<feature type="region of interest" description="Disordered" evidence="8">
    <location>
        <begin position="67"/>
        <end position="167"/>
    </location>
</feature>
<evidence type="ECO:0000256" key="8">
    <source>
        <dbReference type="SAM" id="MobiDB-lite"/>
    </source>
</evidence>
<dbReference type="CDD" id="cd11378">
    <property type="entry name" value="DUF296"/>
    <property type="match status" value="1"/>
</dbReference>
<gene>
    <name evidence="10" type="ORF">M0R45_025612</name>
</gene>
<dbReference type="GO" id="GO:0003680">
    <property type="term" value="F:minor groove of adenine-thymine-rich DNA binding"/>
    <property type="evidence" value="ECO:0007669"/>
    <property type="project" value="UniProtKB-UniRule"/>
</dbReference>
<dbReference type="Proteomes" id="UP001457282">
    <property type="component" value="Unassembled WGS sequence"/>
</dbReference>
<comment type="caution">
    <text evidence="10">The sequence shown here is derived from an EMBL/GenBank/DDBJ whole genome shotgun (WGS) entry which is preliminary data.</text>
</comment>
<evidence type="ECO:0000256" key="3">
    <source>
        <dbReference type="ARBA" id="ARBA00023015"/>
    </source>
</evidence>
<dbReference type="InterPro" id="IPR005175">
    <property type="entry name" value="PPC_dom"/>
</dbReference>
<comment type="function">
    <text evidence="1 7">Transcription factor that specifically binds AT-rich DNA sequences related to the nuclear matrix attachment regions (MARs).</text>
</comment>
<dbReference type="InterPro" id="IPR039605">
    <property type="entry name" value="AHL"/>
</dbReference>
<keyword evidence="4 7" id="KW-0238">DNA-binding</keyword>
<feature type="compositionally biased region" description="Polar residues" evidence="8">
    <location>
        <begin position="323"/>
        <end position="366"/>
    </location>
</feature>
<keyword evidence="6 7" id="KW-0539">Nucleus</keyword>
<evidence type="ECO:0000313" key="10">
    <source>
        <dbReference type="EMBL" id="KAK9928479.1"/>
    </source>
</evidence>
<evidence type="ECO:0000256" key="7">
    <source>
        <dbReference type="RuleBase" id="RU367031"/>
    </source>
</evidence>
<sequence>MSGSETGVMTSREPFLQASPLQSQSQAAIQTMRLDYTSGTNAIYKPVTSASPPPYQSAAGAGAAVAAPAAGDGSTGGGGGGGVVMPSGLNMNMGAEPMKRKRGRPRKYGPDGTMALALSPSAPSVPVSTQSSGGFSPPPPPPASGGAASPTSTKKPRGRPPGSTKKHQLEALGSAGFGFTPHVITVKAGEDVSSKIMSFSQNGPRAVCILSANGAISNVTLRQAATSGGTVTYEGRFEILSLSGSFLLSENDGQRSRTGGLSVSLSSSDGRVLGGCVAGLLTAACPVQVVVGSFAADGRKDSKTEIKMEPPAGPRFAAASGPNGVSSPTSHGTLSESSGGQGSPLNQSTGAGNNNNPQGMSSMSWK</sequence>
<feature type="region of interest" description="Disordered" evidence="8">
    <location>
        <begin position="302"/>
        <end position="366"/>
    </location>
</feature>
<dbReference type="AlphaFoldDB" id="A0AAW1WUN3"/>
<organism evidence="10 11">
    <name type="scientific">Rubus argutus</name>
    <name type="common">Southern blackberry</name>
    <dbReference type="NCBI Taxonomy" id="59490"/>
    <lineage>
        <taxon>Eukaryota</taxon>
        <taxon>Viridiplantae</taxon>
        <taxon>Streptophyta</taxon>
        <taxon>Embryophyta</taxon>
        <taxon>Tracheophyta</taxon>
        <taxon>Spermatophyta</taxon>
        <taxon>Magnoliopsida</taxon>
        <taxon>eudicotyledons</taxon>
        <taxon>Gunneridae</taxon>
        <taxon>Pentapetalae</taxon>
        <taxon>rosids</taxon>
        <taxon>fabids</taxon>
        <taxon>Rosales</taxon>
        <taxon>Rosaceae</taxon>
        <taxon>Rosoideae</taxon>
        <taxon>Rosoideae incertae sedis</taxon>
        <taxon>Rubus</taxon>
    </lineage>
</organism>
<keyword evidence="5 7" id="KW-0804">Transcription</keyword>
<dbReference type="InterPro" id="IPR017956">
    <property type="entry name" value="AT_hook_DNA-bd_motif"/>
</dbReference>
<dbReference type="SMART" id="SM00384">
    <property type="entry name" value="AT_hook"/>
    <property type="match status" value="2"/>
</dbReference>
<dbReference type="PROSITE" id="PS51742">
    <property type="entry name" value="PPC"/>
    <property type="match status" value="1"/>
</dbReference>
<evidence type="ECO:0000313" key="11">
    <source>
        <dbReference type="Proteomes" id="UP001457282"/>
    </source>
</evidence>
<feature type="compositionally biased region" description="Low complexity" evidence="8">
    <location>
        <begin position="110"/>
        <end position="135"/>
    </location>
</feature>
<proteinExistence type="predicted"/>
<protein>
    <recommendedName>
        <fullName evidence="7">AT-hook motif nuclear-localized protein</fullName>
    </recommendedName>
</protein>
<dbReference type="SUPFAM" id="SSF117856">
    <property type="entry name" value="AF0104/ALDC/Ptd012-like"/>
    <property type="match status" value="1"/>
</dbReference>
<feature type="region of interest" description="Disordered" evidence="8">
    <location>
        <begin position="1"/>
        <end position="24"/>
    </location>
</feature>
<dbReference type="Gene3D" id="3.30.1330.80">
    <property type="entry name" value="Hypothetical protein, similar to alpha- acetolactate decarboxylase, domain 2"/>
    <property type="match status" value="1"/>
</dbReference>
<keyword evidence="3 7" id="KW-0805">Transcription regulation</keyword>
<dbReference type="PANTHER" id="PTHR31500">
    <property type="entry name" value="AT-HOOK MOTIF NUCLEAR-LOCALIZED PROTEIN 9"/>
    <property type="match status" value="1"/>
</dbReference>
<dbReference type="PRINTS" id="PR00929">
    <property type="entry name" value="ATHOOK"/>
</dbReference>
<evidence type="ECO:0000256" key="4">
    <source>
        <dbReference type="ARBA" id="ARBA00023125"/>
    </source>
</evidence>
<name>A0AAW1WUN3_RUBAR</name>
<keyword evidence="11" id="KW-1185">Reference proteome</keyword>
<reference evidence="10 11" key="1">
    <citation type="journal article" date="2023" name="G3 (Bethesda)">
        <title>A chromosome-length genome assembly and annotation of blackberry (Rubus argutus, cv. 'Hillquist').</title>
        <authorList>
            <person name="Bruna T."/>
            <person name="Aryal R."/>
            <person name="Dudchenko O."/>
            <person name="Sargent D.J."/>
            <person name="Mead D."/>
            <person name="Buti M."/>
            <person name="Cavallini A."/>
            <person name="Hytonen T."/>
            <person name="Andres J."/>
            <person name="Pham M."/>
            <person name="Weisz D."/>
            <person name="Mascagni F."/>
            <person name="Usai G."/>
            <person name="Natali L."/>
            <person name="Bassil N."/>
            <person name="Fernandez G.E."/>
            <person name="Lomsadze A."/>
            <person name="Armour M."/>
            <person name="Olukolu B."/>
            <person name="Poorten T."/>
            <person name="Britton C."/>
            <person name="Davik J."/>
            <person name="Ashrafi H."/>
            <person name="Aiden E.L."/>
            <person name="Borodovsky M."/>
            <person name="Worthington M."/>
        </authorList>
    </citation>
    <scope>NUCLEOTIDE SEQUENCE [LARGE SCALE GENOMIC DNA]</scope>
    <source>
        <strain evidence="10">PI 553951</strain>
    </source>
</reference>
<feature type="domain" description="PPC" evidence="9">
    <location>
        <begin position="175"/>
        <end position="315"/>
    </location>
</feature>
<evidence type="ECO:0000259" key="9">
    <source>
        <dbReference type="PROSITE" id="PS51742"/>
    </source>
</evidence>
<dbReference type="EMBL" id="JBEDUW010000005">
    <property type="protein sequence ID" value="KAK9928479.1"/>
    <property type="molecule type" value="Genomic_DNA"/>
</dbReference>
<dbReference type="PANTHER" id="PTHR31500:SF57">
    <property type="entry name" value="AT-HOOK MOTIF NUCLEAR-LOCALIZED PROTEIN 10"/>
    <property type="match status" value="1"/>
</dbReference>
<feature type="compositionally biased region" description="Gly residues" evidence="8">
    <location>
        <begin position="73"/>
        <end position="83"/>
    </location>
</feature>
<dbReference type="Pfam" id="PF03479">
    <property type="entry name" value="PCC"/>
    <property type="match status" value="1"/>
</dbReference>
<comment type="domain">
    <text evidence="7">The PPC domain mediates interactions between AHL proteins.</text>
</comment>
<dbReference type="FunFam" id="3.30.1330.80:FF:000003">
    <property type="entry name" value="AT-hook motif nuclear-localized protein 1-like"/>
    <property type="match status" value="1"/>
</dbReference>
<evidence type="ECO:0000256" key="6">
    <source>
        <dbReference type="ARBA" id="ARBA00023242"/>
    </source>
</evidence>